<accession>A0A4W5PLZ9</accession>
<dbReference type="Proteomes" id="UP000314982">
    <property type="component" value="Unassembled WGS sequence"/>
</dbReference>
<reference evidence="3" key="3">
    <citation type="submission" date="2025-09" db="UniProtKB">
        <authorList>
            <consortium name="Ensembl"/>
        </authorList>
    </citation>
    <scope>IDENTIFICATION</scope>
</reference>
<name>A0A4W5PLZ9_9TELE</name>
<protein>
    <submittedName>
        <fullName evidence="3">Meiosis/spermiogenesis associated 1</fullName>
    </submittedName>
</protein>
<dbReference type="PANTHER" id="PTHR17008:SF1">
    <property type="entry name" value="MEIOSIS EXPRESSED GENE 1 PROTEIN HOMOLOG"/>
    <property type="match status" value="1"/>
</dbReference>
<evidence type="ECO:0000313" key="4">
    <source>
        <dbReference type="Proteomes" id="UP000314982"/>
    </source>
</evidence>
<proteinExistence type="inferred from homology"/>
<evidence type="ECO:0000256" key="1">
    <source>
        <dbReference type="ARBA" id="ARBA00003351"/>
    </source>
</evidence>
<dbReference type="InterPro" id="IPR020186">
    <property type="entry name" value="Meiosis-expressed_gene_1"/>
</dbReference>
<dbReference type="GeneTree" id="ENSGT00390000013550"/>
<reference evidence="3" key="2">
    <citation type="submission" date="2025-08" db="UniProtKB">
        <authorList>
            <consortium name="Ensembl"/>
        </authorList>
    </citation>
    <scope>IDENTIFICATION</scope>
</reference>
<reference evidence="4" key="1">
    <citation type="submission" date="2018-06" db="EMBL/GenBank/DDBJ databases">
        <title>Genome assembly of Danube salmon.</title>
        <authorList>
            <person name="Macqueen D.J."/>
            <person name="Gundappa M.K."/>
        </authorList>
    </citation>
    <scope>NUCLEOTIDE SEQUENCE [LARGE SCALE GENOMIC DNA]</scope>
</reference>
<comment type="similarity">
    <text evidence="2">Belongs to the MEIG1 family.</text>
</comment>
<comment type="function">
    <text evidence="1">Essential for spermiogenesis.</text>
</comment>
<organism evidence="3 4">
    <name type="scientific">Hucho hucho</name>
    <name type="common">huchen</name>
    <dbReference type="NCBI Taxonomy" id="62062"/>
    <lineage>
        <taxon>Eukaryota</taxon>
        <taxon>Metazoa</taxon>
        <taxon>Chordata</taxon>
        <taxon>Craniata</taxon>
        <taxon>Vertebrata</taxon>
        <taxon>Euteleostomi</taxon>
        <taxon>Actinopterygii</taxon>
        <taxon>Neopterygii</taxon>
        <taxon>Teleostei</taxon>
        <taxon>Protacanthopterygii</taxon>
        <taxon>Salmoniformes</taxon>
        <taxon>Salmonidae</taxon>
        <taxon>Salmoninae</taxon>
        <taxon>Hucho</taxon>
    </lineage>
</organism>
<dbReference type="STRING" id="62062.ENSHHUP00000065696"/>
<dbReference type="Ensembl" id="ENSHHUT00000067922.1">
    <property type="protein sequence ID" value="ENSHHUP00000065696.1"/>
    <property type="gene ID" value="ENSHHUG00000038788.1"/>
</dbReference>
<dbReference type="AlphaFoldDB" id="A0A4W5PLZ9"/>
<dbReference type="GO" id="GO:0005634">
    <property type="term" value="C:nucleus"/>
    <property type="evidence" value="ECO:0007669"/>
    <property type="project" value="InterPro"/>
</dbReference>
<keyword evidence="4" id="KW-1185">Reference proteome</keyword>
<evidence type="ECO:0000256" key="2">
    <source>
        <dbReference type="ARBA" id="ARBA00008514"/>
    </source>
</evidence>
<dbReference type="PANTHER" id="PTHR17008">
    <property type="entry name" value="MEIOSIS-EXPRESSED GENE 1 PROTEIN"/>
    <property type="match status" value="1"/>
</dbReference>
<dbReference type="Pfam" id="PF15163">
    <property type="entry name" value="Meiosis_expr"/>
    <property type="match status" value="1"/>
</dbReference>
<sequence>MSCAAYLDGNATPKSMSRAKQWTDEVENLYRFQQAGYRDELEYKQVKQVDLIDRWPETGFVKKLQRRDNTFYYYNRKRECEDREKPSVGRKAAPSQLWNIDQFTE</sequence>
<evidence type="ECO:0000313" key="3">
    <source>
        <dbReference type="Ensembl" id="ENSHHUP00000065696.1"/>
    </source>
</evidence>